<comment type="caution">
    <text evidence="2">The sequence shown here is derived from an EMBL/GenBank/DDBJ whole genome shotgun (WGS) entry which is preliminary data.</text>
</comment>
<dbReference type="Proteomes" id="UP000017840">
    <property type="component" value="Unassembled WGS sequence"/>
</dbReference>
<reference evidence="2 3" key="1">
    <citation type="journal article" date="2013" name="Genome Announc.">
        <title>Draft Genome Sequence of 'Candidatus Halobonum tyrrellensis' Strain G22, Isolated from the Hypersaline Waters of Lake Tyrrell, Australia.</title>
        <authorList>
            <person name="Ugalde J.A."/>
            <person name="Narasingarao P."/>
            <person name="Kuo S."/>
            <person name="Podell S."/>
            <person name="Allen E.E."/>
        </authorList>
    </citation>
    <scope>NUCLEOTIDE SEQUENCE [LARGE SCALE GENOMIC DNA]</scope>
    <source>
        <strain evidence="2 3">G22</strain>
    </source>
</reference>
<dbReference type="eggNOG" id="arCOG00570">
    <property type="taxonomic scope" value="Archaea"/>
</dbReference>
<accession>V4HHK7</accession>
<dbReference type="InterPro" id="IPR036188">
    <property type="entry name" value="FAD/NAD-bd_sf"/>
</dbReference>
<keyword evidence="3" id="KW-1185">Reference proteome</keyword>
<dbReference type="PANTHER" id="PTHR43422:SF3">
    <property type="entry name" value="THIAMINE THIAZOLE SYNTHASE"/>
    <property type="match status" value="1"/>
</dbReference>
<name>V4HHK7_9EURY</name>
<evidence type="ECO:0000313" key="3">
    <source>
        <dbReference type="Proteomes" id="UP000017840"/>
    </source>
</evidence>
<sequence length="457" mass="49722">MTLESVPRYDPARVDACGDHAVVVGASVAGLLAGRVLADAFDDVTILERDPATGTGDPRRGIPQGKHVHVLLEAGRATLEDLFPGYSETLVGRGGLSIDLGRDLGYYQKGGYLADPPERLPMYCATRPLFERVVRDGVTALDGVTLRPGCRCLDYRTDRRGRTVDGVVVGGRAGETETVDADLVVDATGRTSRTPRWLDRHGYDSPAVERVCVDLVYATTLVERPPDDRQGYLVVPSPATPRGGAAIPVEDDRWIVTLFGLHGDHPPADPTGFEAFAGSLPTGALAHLLDAHRWTDGTVRRYPFPATRRRRYEDLDRFPSGLVVTGDAVASFNPIYGQGMSVAALDALHLHHALAAGGRANLAPRFFDRVGSVVDTVWRITVCSDFAFERTTGPKPRGTDAVNRYLSRLVRTAQADGRVAERYLRVLRLERPPTALVTPEVLGRVLLPTRTPRSRPN</sequence>
<dbReference type="OrthoDB" id="202449at2157"/>
<dbReference type="RefSeq" id="WP_023395513.1">
    <property type="nucleotide sequence ID" value="NZ_ASGZ01000060.1"/>
</dbReference>
<dbReference type="EMBL" id="ASGZ01000060">
    <property type="protein sequence ID" value="ESP87344.1"/>
    <property type="molecule type" value="Genomic_DNA"/>
</dbReference>
<protein>
    <submittedName>
        <fullName evidence="2">2-polyprenyl-6-methoxyphenol hydroxylase-like oxidoreductase</fullName>
    </submittedName>
</protein>
<dbReference type="GO" id="GO:0071949">
    <property type="term" value="F:FAD binding"/>
    <property type="evidence" value="ECO:0007669"/>
    <property type="project" value="InterPro"/>
</dbReference>
<feature type="domain" description="FAD-binding" evidence="1">
    <location>
        <begin position="21"/>
        <end position="356"/>
    </location>
</feature>
<proteinExistence type="predicted"/>
<dbReference type="PANTHER" id="PTHR43422">
    <property type="entry name" value="THIAMINE THIAZOLE SYNTHASE"/>
    <property type="match status" value="1"/>
</dbReference>
<evidence type="ECO:0000313" key="2">
    <source>
        <dbReference type="EMBL" id="ESP87344.1"/>
    </source>
</evidence>
<evidence type="ECO:0000259" key="1">
    <source>
        <dbReference type="Pfam" id="PF01494"/>
    </source>
</evidence>
<dbReference type="InterPro" id="IPR002938">
    <property type="entry name" value="FAD-bd"/>
</dbReference>
<dbReference type="PATRIC" id="fig|1324957.4.peg.2980"/>
<dbReference type="Gene3D" id="3.50.50.60">
    <property type="entry name" value="FAD/NAD(P)-binding domain"/>
    <property type="match status" value="1"/>
</dbReference>
<gene>
    <name evidence="2" type="ORF">K933_14698</name>
</gene>
<dbReference type="Pfam" id="PF01494">
    <property type="entry name" value="FAD_binding_3"/>
    <property type="match status" value="1"/>
</dbReference>
<dbReference type="STRING" id="1324957.K933_14698"/>
<dbReference type="AlphaFoldDB" id="V4HHK7"/>
<organism evidence="2 3">
    <name type="scientific">Candidatus Halobonum tyrrellensis G22</name>
    <dbReference type="NCBI Taxonomy" id="1324957"/>
    <lineage>
        <taxon>Archaea</taxon>
        <taxon>Methanobacteriati</taxon>
        <taxon>Methanobacteriota</taxon>
        <taxon>Stenosarchaea group</taxon>
        <taxon>Halobacteria</taxon>
        <taxon>Halobacteriales</taxon>
        <taxon>Haloferacaceae</taxon>
        <taxon>Candidatus Halobonum</taxon>
    </lineage>
</organism>
<dbReference type="SUPFAM" id="SSF51905">
    <property type="entry name" value="FAD/NAD(P)-binding domain"/>
    <property type="match status" value="1"/>
</dbReference>